<accession>A0ABX1KJB7</accession>
<evidence type="ECO:0000256" key="2">
    <source>
        <dbReference type="ARBA" id="ARBA00006577"/>
    </source>
</evidence>
<dbReference type="EC" id="5.2.1.8" evidence="6"/>
<feature type="domain" description="PPIase FKBP-type" evidence="8">
    <location>
        <begin position="230"/>
        <end position="315"/>
    </location>
</feature>
<organism evidence="9 10">
    <name type="scientific">Microbacterium salsuginis</name>
    <dbReference type="NCBI Taxonomy" id="2722803"/>
    <lineage>
        <taxon>Bacteria</taxon>
        <taxon>Bacillati</taxon>
        <taxon>Actinomycetota</taxon>
        <taxon>Actinomycetes</taxon>
        <taxon>Micrococcales</taxon>
        <taxon>Microbacteriaceae</taxon>
        <taxon>Microbacterium</taxon>
    </lineage>
</organism>
<evidence type="ECO:0000256" key="7">
    <source>
        <dbReference type="SAM" id="SignalP"/>
    </source>
</evidence>
<evidence type="ECO:0000313" key="10">
    <source>
        <dbReference type="Proteomes" id="UP001429745"/>
    </source>
</evidence>
<evidence type="ECO:0000313" key="9">
    <source>
        <dbReference type="EMBL" id="NLP86093.1"/>
    </source>
</evidence>
<evidence type="ECO:0000259" key="8">
    <source>
        <dbReference type="PROSITE" id="PS50059"/>
    </source>
</evidence>
<keyword evidence="3 5" id="KW-0697">Rotamase</keyword>
<evidence type="ECO:0000256" key="3">
    <source>
        <dbReference type="ARBA" id="ARBA00023110"/>
    </source>
</evidence>
<dbReference type="PROSITE" id="PS51257">
    <property type="entry name" value="PROKAR_LIPOPROTEIN"/>
    <property type="match status" value="1"/>
</dbReference>
<evidence type="ECO:0000256" key="6">
    <source>
        <dbReference type="RuleBase" id="RU003915"/>
    </source>
</evidence>
<comment type="similarity">
    <text evidence="2 6">Belongs to the FKBP-type PPIase family.</text>
</comment>
<name>A0ABX1KJB7_9MICO</name>
<gene>
    <name evidence="9" type="ORF">HF576_19860</name>
</gene>
<dbReference type="EMBL" id="JABACI010000006">
    <property type="protein sequence ID" value="NLP86093.1"/>
    <property type="molecule type" value="Genomic_DNA"/>
</dbReference>
<comment type="catalytic activity">
    <reaction evidence="1 5 6">
        <text>[protein]-peptidylproline (omega=180) = [protein]-peptidylproline (omega=0)</text>
        <dbReference type="Rhea" id="RHEA:16237"/>
        <dbReference type="Rhea" id="RHEA-COMP:10747"/>
        <dbReference type="Rhea" id="RHEA-COMP:10748"/>
        <dbReference type="ChEBI" id="CHEBI:83833"/>
        <dbReference type="ChEBI" id="CHEBI:83834"/>
        <dbReference type="EC" id="5.2.1.8"/>
    </reaction>
</comment>
<reference evidence="9 10" key="1">
    <citation type="submission" date="2020-04" db="EMBL/GenBank/DDBJ databases">
        <title>CFH 90308 Microbacterium sp.</title>
        <authorList>
            <person name="Nie G."/>
            <person name="Ming H."/>
            <person name="Xia T."/>
        </authorList>
    </citation>
    <scope>NUCLEOTIDE SEQUENCE [LARGE SCALE GENOMIC DNA]</scope>
    <source>
        <strain evidence="9 10">CFH 90308</strain>
    </source>
</reference>
<dbReference type="Pfam" id="PF00254">
    <property type="entry name" value="FKBP_C"/>
    <property type="match status" value="1"/>
</dbReference>
<dbReference type="InterPro" id="IPR001179">
    <property type="entry name" value="PPIase_FKBP_dom"/>
</dbReference>
<keyword evidence="10" id="KW-1185">Reference proteome</keyword>
<evidence type="ECO:0000256" key="1">
    <source>
        <dbReference type="ARBA" id="ARBA00000971"/>
    </source>
</evidence>
<protein>
    <recommendedName>
        <fullName evidence="6">Peptidyl-prolyl cis-trans isomerase</fullName>
        <ecNumber evidence="6">5.2.1.8</ecNumber>
    </recommendedName>
</protein>
<dbReference type="InterPro" id="IPR046357">
    <property type="entry name" value="PPIase_dom_sf"/>
</dbReference>
<keyword evidence="4 5" id="KW-0413">Isomerase</keyword>
<comment type="caution">
    <text evidence="9">The sequence shown here is derived from an EMBL/GenBank/DDBJ whole genome shotgun (WGS) entry which is preliminary data.</text>
</comment>
<evidence type="ECO:0000256" key="4">
    <source>
        <dbReference type="ARBA" id="ARBA00023235"/>
    </source>
</evidence>
<dbReference type="PROSITE" id="PS50059">
    <property type="entry name" value="FKBP_PPIASE"/>
    <property type="match status" value="1"/>
</dbReference>
<dbReference type="PANTHER" id="PTHR43811">
    <property type="entry name" value="FKBP-TYPE PEPTIDYL-PROLYL CIS-TRANS ISOMERASE FKPA"/>
    <property type="match status" value="1"/>
</dbReference>
<dbReference type="Gene3D" id="3.10.50.40">
    <property type="match status" value="1"/>
</dbReference>
<keyword evidence="7" id="KW-0732">Signal</keyword>
<feature type="chain" id="PRO_5046836176" description="Peptidyl-prolyl cis-trans isomerase" evidence="7">
    <location>
        <begin position="28"/>
        <end position="320"/>
    </location>
</feature>
<proteinExistence type="inferred from homology"/>
<evidence type="ECO:0000256" key="5">
    <source>
        <dbReference type="PROSITE-ProRule" id="PRU00277"/>
    </source>
</evidence>
<dbReference type="PANTHER" id="PTHR43811:SF19">
    <property type="entry name" value="39 KDA FK506-BINDING NUCLEAR PROTEIN"/>
    <property type="match status" value="1"/>
</dbReference>
<dbReference type="Proteomes" id="UP001429745">
    <property type="component" value="Unassembled WGS sequence"/>
</dbReference>
<dbReference type="SUPFAM" id="SSF54534">
    <property type="entry name" value="FKBP-like"/>
    <property type="match status" value="1"/>
</dbReference>
<sequence>MRSYPAALAVLGLVTVGLAGCSLPNSADCSRSAVSDADVMDLIEVTGEADAEPEVDVFTPLRAPHLAFEDVETGEGTAITASDQLVVVDVALFSGETGEPLVATPYDGDLSRVYPVSQWTQNFPGFDEALQCATEGSRVAIALAPGDIEAESAASLGLAEDDSAVAVVDVRKVYLRAADGANQFNSGTGMPTVVRAPDGHPGLIIPDGAPPAELAIQTIKKGDGPEVTGDEPVRVHYTGVVWGEDEPFDSSWESQPASMTLDGVVPGFAQALEGQTVGSQVLVVIPPELGYGDQEQGAIPANSTLVFVIDILGLDAAPQS</sequence>
<feature type="signal peptide" evidence="7">
    <location>
        <begin position="1"/>
        <end position="27"/>
    </location>
</feature>
<dbReference type="RefSeq" id="WP_168914566.1">
    <property type="nucleotide sequence ID" value="NZ_JABACI010000006.1"/>
</dbReference>